<evidence type="ECO:0000256" key="4">
    <source>
        <dbReference type="ARBA" id="ARBA00022801"/>
    </source>
</evidence>
<dbReference type="PANTHER" id="PTHR30302">
    <property type="entry name" value="HYDROGENASE 1 MATURATION PROTEASE"/>
    <property type="match status" value="1"/>
</dbReference>
<gene>
    <name evidence="5" type="ORF">S03H2_48257</name>
</gene>
<evidence type="ECO:0008006" key="6">
    <source>
        <dbReference type="Google" id="ProtNLM"/>
    </source>
</evidence>
<protein>
    <recommendedName>
        <fullName evidence="6">Hydrogenase maturation protease</fullName>
    </recommendedName>
</protein>
<dbReference type="InterPro" id="IPR000671">
    <property type="entry name" value="Peptidase_A31"/>
</dbReference>
<evidence type="ECO:0000256" key="1">
    <source>
        <dbReference type="ARBA" id="ARBA00006814"/>
    </source>
</evidence>
<dbReference type="CDD" id="cd00518">
    <property type="entry name" value="H2MP"/>
    <property type="match status" value="1"/>
</dbReference>
<accession>X1GZA3</accession>
<evidence type="ECO:0000256" key="3">
    <source>
        <dbReference type="ARBA" id="ARBA00022750"/>
    </source>
</evidence>
<dbReference type="GO" id="GO:0008047">
    <property type="term" value="F:enzyme activator activity"/>
    <property type="evidence" value="ECO:0007669"/>
    <property type="project" value="InterPro"/>
</dbReference>
<dbReference type="SUPFAM" id="SSF53163">
    <property type="entry name" value="HybD-like"/>
    <property type="match status" value="1"/>
</dbReference>
<dbReference type="GO" id="GO:0004190">
    <property type="term" value="F:aspartic-type endopeptidase activity"/>
    <property type="evidence" value="ECO:0007669"/>
    <property type="project" value="UniProtKB-KW"/>
</dbReference>
<organism evidence="5">
    <name type="scientific">marine sediment metagenome</name>
    <dbReference type="NCBI Taxonomy" id="412755"/>
    <lineage>
        <taxon>unclassified sequences</taxon>
        <taxon>metagenomes</taxon>
        <taxon>ecological metagenomes</taxon>
    </lineage>
</organism>
<keyword evidence="3" id="KW-0064">Aspartyl protease</keyword>
<dbReference type="EMBL" id="BARU01030412">
    <property type="protein sequence ID" value="GAH63251.1"/>
    <property type="molecule type" value="Genomic_DNA"/>
</dbReference>
<proteinExistence type="inferred from homology"/>
<comment type="similarity">
    <text evidence="1">Belongs to the peptidase A31 family.</text>
</comment>
<reference evidence="5" key="1">
    <citation type="journal article" date="2014" name="Front. Microbiol.">
        <title>High frequency of phylogenetically diverse reductive dehalogenase-homologous genes in deep subseafloor sedimentary metagenomes.</title>
        <authorList>
            <person name="Kawai M."/>
            <person name="Futagami T."/>
            <person name="Toyoda A."/>
            <person name="Takaki Y."/>
            <person name="Nishi S."/>
            <person name="Hori S."/>
            <person name="Arai W."/>
            <person name="Tsubouchi T."/>
            <person name="Morono Y."/>
            <person name="Uchiyama I."/>
            <person name="Ito T."/>
            <person name="Fujiyama A."/>
            <person name="Inagaki F."/>
            <person name="Takami H."/>
        </authorList>
    </citation>
    <scope>NUCLEOTIDE SEQUENCE</scope>
    <source>
        <strain evidence="5">Expedition CK06-06</strain>
    </source>
</reference>
<dbReference type="PANTHER" id="PTHR30302:SF1">
    <property type="entry name" value="HYDROGENASE 2 MATURATION PROTEASE"/>
    <property type="match status" value="1"/>
</dbReference>
<sequence length="106" mass="11579">MVHFEDARALILVDAVDLGAEPGTLRAFSLDEVTEAPGGTPFSLHDLGVMPMLRLARKLQRCPPVVRFVGVQPERFDQGDRLTPAVEAAVPKAVDMVMQELQRLTG</sequence>
<name>X1GZA3_9ZZZZ</name>
<comment type="caution">
    <text evidence="5">The sequence shown here is derived from an EMBL/GenBank/DDBJ whole genome shotgun (WGS) entry which is preliminary data.</text>
</comment>
<keyword evidence="4" id="KW-0378">Hydrolase</keyword>
<evidence type="ECO:0000313" key="5">
    <source>
        <dbReference type="EMBL" id="GAH63251.1"/>
    </source>
</evidence>
<evidence type="ECO:0000256" key="2">
    <source>
        <dbReference type="ARBA" id="ARBA00022670"/>
    </source>
</evidence>
<dbReference type="Pfam" id="PF01750">
    <property type="entry name" value="HycI"/>
    <property type="match status" value="1"/>
</dbReference>
<dbReference type="Gene3D" id="3.40.50.1450">
    <property type="entry name" value="HybD-like"/>
    <property type="match status" value="1"/>
</dbReference>
<dbReference type="AlphaFoldDB" id="X1GZA3"/>
<dbReference type="NCBIfam" id="TIGR00072">
    <property type="entry name" value="hydrog_prot"/>
    <property type="match status" value="1"/>
</dbReference>
<dbReference type="GO" id="GO:0016485">
    <property type="term" value="P:protein processing"/>
    <property type="evidence" value="ECO:0007669"/>
    <property type="project" value="TreeGrafter"/>
</dbReference>
<dbReference type="InterPro" id="IPR023430">
    <property type="entry name" value="Pept_HybD-like_dom_sf"/>
</dbReference>
<keyword evidence="2" id="KW-0645">Protease</keyword>